<reference evidence="2 3" key="1">
    <citation type="journal article" date="2013" name="Curr. Biol.">
        <title>The Genome of the Foraminiferan Reticulomyxa filosa.</title>
        <authorList>
            <person name="Glockner G."/>
            <person name="Hulsmann N."/>
            <person name="Schleicher M."/>
            <person name="Noegel A.A."/>
            <person name="Eichinger L."/>
            <person name="Gallinger C."/>
            <person name="Pawlowski J."/>
            <person name="Sierra R."/>
            <person name="Euteneuer U."/>
            <person name="Pillet L."/>
            <person name="Moustafa A."/>
            <person name="Platzer M."/>
            <person name="Groth M."/>
            <person name="Szafranski K."/>
            <person name="Schliwa M."/>
        </authorList>
    </citation>
    <scope>NUCLEOTIDE SEQUENCE [LARGE SCALE GENOMIC DNA]</scope>
</reference>
<feature type="non-terminal residue" evidence="2">
    <location>
        <position position="1"/>
    </location>
</feature>
<comment type="caution">
    <text evidence="2">The sequence shown here is derived from an EMBL/GenBank/DDBJ whole genome shotgun (WGS) entry which is preliminary data.</text>
</comment>
<gene>
    <name evidence="2" type="ORF">RFI_23508</name>
</gene>
<evidence type="ECO:0000313" key="3">
    <source>
        <dbReference type="Proteomes" id="UP000023152"/>
    </source>
</evidence>
<dbReference type="AlphaFoldDB" id="X6MLD9"/>
<feature type="transmembrane region" description="Helical" evidence="1">
    <location>
        <begin position="30"/>
        <end position="49"/>
    </location>
</feature>
<keyword evidence="1" id="KW-0812">Transmembrane</keyword>
<organism evidence="2 3">
    <name type="scientific">Reticulomyxa filosa</name>
    <dbReference type="NCBI Taxonomy" id="46433"/>
    <lineage>
        <taxon>Eukaryota</taxon>
        <taxon>Sar</taxon>
        <taxon>Rhizaria</taxon>
        <taxon>Retaria</taxon>
        <taxon>Foraminifera</taxon>
        <taxon>Monothalamids</taxon>
        <taxon>Reticulomyxidae</taxon>
        <taxon>Reticulomyxa</taxon>
    </lineage>
</organism>
<accession>X6MLD9</accession>
<keyword evidence="1" id="KW-1133">Transmembrane helix</keyword>
<dbReference type="Proteomes" id="UP000023152">
    <property type="component" value="Unassembled WGS sequence"/>
</dbReference>
<name>X6MLD9_RETFI</name>
<evidence type="ECO:0000256" key="1">
    <source>
        <dbReference type="SAM" id="Phobius"/>
    </source>
</evidence>
<protein>
    <submittedName>
        <fullName evidence="2">Uncharacterized protein</fullName>
    </submittedName>
</protein>
<dbReference type="EMBL" id="ASPP01020350">
    <property type="protein sequence ID" value="ETO13860.1"/>
    <property type="molecule type" value="Genomic_DNA"/>
</dbReference>
<sequence>IGIRAFSSVVNVCCCLFFLNEKIFKNQKKYWTVFIFLYFLFELVIVNIWGERKQMEKGGDKWEKCGKLEKRENKWGANVVKREGKISCKNFYLRKKMNEKNILKKIAKPKKRRKKNKKKKNKVNIELGLFEREKKMLLS</sequence>
<keyword evidence="3" id="KW-1185">Reference proteome</keyword>
<proteinExistence type="predicted"/>
<evidence type="ECO:0000313" key="2">
    <source>
        <dbReference type="EMBL" id="ETO13860.1"/>
    </source>
</evidence>
<keyword evidence="1" id="KW-0472">Membrane</keyword>